<dbReference type="InterPro" id="IPR023347">
    <property type="entry name" value="Lysozyme_dom_sf"/>
</dbReference>
<evidence type="ECO:0000256" key="5">
    <source>
        <dbReference type="SAM" id="MobiDB-lite"/>
    </source>
</evidence>
<dbReference type="Gene3D" id="1.10.530.40">
    <property type="match status" value="1"/>
</dbReference>
<comment type="catalytic activity">
    <reaction evidence="4">
        <text>Hydrolysis of (1-&gt;4)-beta-linkages between N-acetylmuramic acid and N-acetyl-D-glucosamine residues in a peptidoglycan and between N-acetyl-D-glucosamine residues in chitodextrins.</text>
        <dbReference type="EC" id="3.2.1.17"/>
    </reaction>
</comment>
<keyword evidence="4" id="KW-0378">Hydrolase</keyword>
<keyword evidence="2 4" id="KW-0081">Bacteriolytic enzyme</keyword>
<reference evidence="8 9" key="1">
    <citation type="submission" date="2017-04" db="EMBL/GenBank/DDBJ databases">
        <title>Burkholderia puraquae sp. nov., a novel Burkholderia cepacia complex species from hospital setting samples.</title>
        <authorList>
            <person name="Martina P."/>
            <person name="Leguizamon M."/>
            <person name="Prieto C."/>
            <person name="Sousa S."/>
            <person name="Montanaro P."/>
            <person name="Draghi W."/>
            <person name="Staembler M."/>
            <person name="Bettiol M."/>
            <person name="Figoli C."/>
            <person name="Palau J."/>
            <person name="Alvarez F."/>
            <person name="Benetti S."/>
            <person name="Anchat E."/>
            <person name="Vescina C."/>
            <person name="Ferreras J."/>
            <person name="Lasch P."/>
            <person name="Lagares A."/>
            <person name="Zorreguieta A."/>
            <person name="Yantorno O."/>
            <person name="Bosch A."/>
        </authorList>
    </citation>
    <scope>NUCLEOTIDE SEQUENCE [LARGE SCALE GENOMIC DNA]</scope>
    <source>
        <strain evidence="8 9">CAMPA 1040</strain>
    </source>
</reference>
<evidence type="ECO:0000259" key="6">
    <source>
        <dbReference type="PROSITE" id="PS50222"/>
    </source>
</evidence>
<dbReference type="GO" id="GO:0005509">
    <property type="term" value="F:calcium ion binding"/>
    <property type="evidence" value="ECO:0007669"/>
    <property type="project" value="InterPro"/>
</dbReference>
<name>A0A1X1PH17_9BURK</name>
<proteinExistence type="inferred from homology"/>
<evidence type="ECO:0000313" key="8">
    <source>
        <dbReference type="EMBL" id="ORT85465.1"/>
    </source>
</evidence>
<keyword evidence="3" id="KW-1035">Host cytoplasm</keyword>
<dbReference type="PROSITE" id="PS00018">
    <property type="entry name" value="EF_HAND_1"/>
    <property type="match status" value="1"/>
</dbReference>
<dbReference type="GO" id="GO:0009253">
    <property type="term" value="P:peptidoglycan catabolic process"/>
    <property type="evidence" value="ECO:0007669"/>
    <property type="project" value="InterPro"/>
</dbReference>
<dbReference type="SUPFAM" id="SSF53955">
    <property type="entry name" value="Lysozyme-like"/>
    <property type="match status" value="1"/>
</dbReference>
<gene>
    <name evidence="8" type="ORF">B7G54_16885</name>
    <name evidence="7" type="ORF">LMG29660_02655</name>
</gene>
<dbReference type="InterPro" id="IPR002048">
    <property type="entry name" value="EF_hand_dom"/>
</dbReference>
<evidence type="ECO:0000256" key="1">
    <source>
        <dbReference type="ARBA" id="ARBA00022529"/>
    </source>
</evidence>
<evidence type="ECO:0000256" key="4">
    <source>
        <dbReference type="RuleBase" id="RU003788"/>
    </source>
</evidence>
<organism evidence="8 9">
    <name type="scientific">Burkholderia puraquae</name>
    <dbReference type="NCBI Taxonomy" id="1904757"/>
    <lineage>
        <taxon>Bacteria</taxon>
        <taxon>Pseudomonadati</taxon>
        <taxon>Pseudomonadota</taxon>
        <taxon>Betaproteobacteria</taxon>
        <taxon>Burkholderiales</taxon>
        <taxon>Burkholderiaceae</taxon>
        <taxon>Burkholderia</taxon>
        <taxon>Burkholderia cepacia complex</taxon>
    </lineage>
</organism>
<dbReference type="Proteomes" id="UP000193146">
    <property type="component" value="Unassembled WGS sequence"/>
</dbReference>
<dbReference type="InterPro" id="IPR002196">
    <property type="entry name" value="Glyco_hydro_24"/>
</dbReference>
<keyword evidence="9" id="KW-1185">Reference proteome</keyword>
<dbReference type="EMBL" id="CADIKG010000005">
    <property type="protein sequence ID" value="CAB3755748.1"/>
    <property type="molecule type" value="Genomic_DNA"/>
</dbReference>
<evidence type="ECO:0000256" key="2">
    <source>
        <dbReference type="ARBA" id="ARBA00022638"/>
    </source>
</evidence>
<dbReference type="InterPro" id="IPR018247">
    <property type="entry name" value="EF_Hand_1_Ca_BS"/>
</dbReference>
<feature type="region of interest" description="Disordered" evidence="5">
    <location>
        <begin position="136"/>
        <end position="182"/>
    </location>
</feature>
<evidence type="ECO:0000256" key="3">
    <source>
        <dbReference type="ARBA" id="ARBA00023200"/>
    </source>
</evidence>
<evidence type="ECO:0000313" key="9">
    <source>
        <dbReference type="Proteomes" id="UP000193146"/>
    </source>
</evidence>
<dbReference type="Pfam" id="PF00959">
    <property type="entry name" value="Phage_lysozyme"/>
    <property type="match status" value="1"/>
</dbReference>
<dbReference type="Proteomes" id="UP000494135">
    <property type="component" value="Unassembled WGS sequence"/>
</dbReference>
<keyword evidence="1 4" id="KW-0929">Antimicrobial</keyword>
<reference evidence="7 10" key="2">
    <citation type="submission" date="2020-04" db="EMBL/GenBank/DDBJ databases">
        <authorList>
            <person name="De Canck E."/>
        </authorList>
    </citation>
    <scope>NUCLEOTIDE SEQUENCE [LARGE SCALE GENOMIC DNA]</scope>
    <source>
        <strain evidence="7 10">LMG 29660</strain>
    </source>
</reference>
<dbReference type="GO" id="GO:0042742">
    <property type="term" value="P:defense response to bacterium"/>
    <property type="evidence" value="ECO:0007669"/>
    <property type="project" value="UniProtKB-KW"/>
</dbReference>
<keyword evidence="4" id="KW-0326">Glycosidase</keyword>
<dbReference type="PROSITE" id="PS50222">
    <property type="entry name" value="EF_HAND_2"/>
    <property type="match status" value="1"/>
</dbReference>
<evidence type="ECO:0000313" key="7">
    <source>
        <dbReference type="EMBL" id="CAB3755748.1"/>
    </source>
</evidence>
<feature type="region of interest" description="Disordered" evidence="5">
    <location>
        <begin position="1"/>
        <end position="30"/>
    </location>
</feature>
<dbReference type="CDD" id="cd00737">
    <property type="entry name" value="lyz_endolysin_autolysin"/>
    <property type="match status" value="1"/>
</dbReference>
<dbReference type="AlphaFoldDB" id="A0A1X1PH17"/>
<evidence type="ECO:0000313" key="10">
    <source>
        <dbReference type="Proteomes" id="UP000494135"/>
    </source>
</evidence>
<accession>A0A1X1PH17</accession>
<feature type="region of interest" description="Disordered" evidence="5">
    <location>
        <begin position="236"/>
        <end position="296"/>
    </location>
</feature>
<sequence length="960" mass="104548">MSKTTPKKKHHPAAAPQPAPKPTEPTDTPLSWAYPFTPVGKSDAADPMTYFSALAKCDTGFYPLGVSGMWHGGVHFTAGSAEMLKQDSGVRAIADGKIVAYRLNTQYEETTYPNNLGLAHYSTGFVLIRHELKLPPLPPKPAPKEPAKPAAPASAPAPASTTATPPTPAPADNPAPSSKPANDKPLVFFSLYMHTMDWKTYQKAIEQAQSNAKPDPTLPTPMSYWEGERYYRVGDKAKDPQSMPKPKAPAPPAPRTDGADNLPINNTLRNDPPPASSEQDADLPAPQTGLRIRELPNGKSKIAGVLPKGAEIIAGEGDPAHPDWIKIKAVKSGTILPAEVGKPVSPQAPWGYVFKGELDAVVDPKPLDTVVILKEPQRVKAGEVVAHVGQYQWAVKASPIPPKSNFPMLHLEVFAGADFKDFMDRSRNRAKELNDKNQPLLEIEPGAKLVSEVPAPDQKLTQAGLKLVPVGDAKGSRWIKVQPKSVTNVPAKGKQKAGQKLADVGKPMWVESSLANTISTANVSGWQNFPLDVSKASGPGVGFRNVIRRAELDKLGTDNIAIDDKGHHWWNITVGSKDGSDQQGWVCDTDHPNVQFRSPWEWPGFELVDNGSVSPSDMFKRHIHTTEQYMADEEGTEFMDEAAKVNAGELITKLEKAIDKNQDGKVTAQELKHALETPWMAEAVSHLVVRNETEWGGGLGKWEELSPLMQKQTEMWKTELDRLAKLQWWEQIKGVDGFPSDLSPWHLHPIGLIGNFTAKGTSIGEALSDDGLWFIFSHEAQAGTTNRLHWPGGASGVTLGAGYDMKGRSEAGIIADMKAIGLSDETAAGIAKAAGKEDSAANDFAKDNRNMVDLTHEQEVGLLRHTVKPYEKMVRNSIKIQLSQNQFDALVSFAYNPAARWDSVTNLINTGKVDAAMSKIKEGVKSKGTVLPGLVHRRDDEVNLYQEGRYEMNGVPINHE</sequence>
<dbReference type="GO" id="GO:0016998">
    <property type="term" value="P:cell wall macromolecule catabolic process"/>
    <property type="evidence" value="ECO:0007669"/>
    <property type="project" value="InterPro"/>
</dbReference>
<dbReference type="RefSeq" id="WP_085040073.1">
    <property type="nucleotide sequence ID" value="NZ_CADIKG010000005.1"/>
</dbReference>
<dbReference type="InterPro" id="IPR023346">
    <property type="entry name" value="Lysozyme-like_dom_sf"/>
</dbReference>
<feature type="domain" description="EF-hand" evidence="6">
    <location>
        <begin position="646"/>
        <end position="681"/>
    </location>
</feature>
<feature type="compositionally biased region" description="Low complexity" evidence="5">
    <location>
        <begin position="148"/>
        <end position="164"/>
    </location>
</feature>
<dbReference type="EC" id="3.2.1.17" evidence="4"/>
<feature type="compositionally biased region" description="Basic residues" evidence="5">
    <location>
        <begin position="1"/>
        <end position="12"/>
    </location>
</feature>
<comment type="similarity">
    <text evidence="4">Belongs to the glycosyl hydrolase 24 family.</text>
</comment>
<protein>
    <recommendedName>
        <fullName evidence="4">Lysozyme</fullName>
        <ecNumber evidence="4">3.2.1.17</ecNumber>
    </recommendedName>
</protein>
<dbReference type="OrthoDB" id="1242806at2"/>
<dbReference type="GO" id="GO:0003796">
    <property type="term" value="F:lysozyme activity"/>
    <property type="evidence" value="ECO:0007669"/>
    <property type="project" value="UniProtKB-EC"/>
</dbReference>
<dbReference type="EMBL" id="NBYX01000007">
    <property type="protein sequence ID" value="ORT85465.1"/>
    <property type="molecule type" value="Genomic_DNA"/>
</dbReference>
<dbReference type="GO" id="GO:0031640">
    <property type="term" value="P:killing of cells of another organism"/>
    <property type="evidence" value="ECO:0007669"/>
    <property type="project" value="UniProtKB-KW"/>
</dbReference>
<dbReference type="InterPro" id="IPR033907">
    <property type="entry name" value="Endolysin_autolysin"/>
</dbReference>